<comment type="caution">
    <text evidence="7">Lacks conserved residue(s) required for the propagation of feature annotation.</text>
</comment>
<name>A0AAV7DNU4_ENGPU</name>
<dbReference type="Gene3D" id="3.10.250.10">
    <property type="entry name" value="SRCR-like domain"/>
    <property type="match status" value="2"/>
</dbReference>
<dbReference type="GO" id="GO:0005615">
    <property type="term" value="C:extracellular space"/>
    <property type="evidence" value="ECO:0007669"/>
    <property type="project" value="TreeGrafter"/>
</dbReference>
<reference evidence="10" key="1">
    <citation type="thesis" date="2020" institute="ProQuest LLC" country="789 East Eisenhower Parkway, Ann Arbor, MI, USA">
        <title>Comparative Genomics and Chromosome Evolution.</title>
        <authorList>
            <person name="Mudd A.B."/>
        </authorList>
    </citation>
    <scope>NUCLEOTIDE SEQUENCE</scope>
    <source>
        <strain evidence="10">237g6f4</strain>
        <tissue evidence="10">Blood</tissue>
    </source>
</reference>
<proteinExistence type="predicted"/>
<sequence length="254" mass="28478">MRGTGLILLALLFGFTCSDQDFNVTLVSGSNRCSGRLEVEHDGEWTAVCDYNWSRMNSRVVCKQLKCGPPVNSMQCGFLKKGSGSIWMNEVKCTGGEAALSECPMSSLTKHNCVHKNDVWMTCREPFGVRLVDGPSRCVGRLEVYRDGQWGSVCDDHWDDRDANVTCAQIDCGSCQPYRRRRKRFGQSRGKIWMDDVECNGDEPSLEKCEHRVWSYHDCTHEEDVSVYCTGGSRKTSHILEMSKAFGGNNVSSS</sequence>
<feature type="disulfide bond" evidence="7">
    <location>
        <begin position="62"/>
        <end position="123"/>
    </location>
</feature>
<feature type="disulfide bond" evidence="7">
    <location>
        <begin position="49"/>
        <end position="113"/>
    </location>
</feature>
<evidence type="ECO:0000256" key="6">
    <source>
        <dbReference type="ARBA" id="ARBA00023180"/>
    </source>
</evidence>
<evidence type="ECO:0000256" key="5">
    <source>
        <dbReference type="ARBA" id="ARBA00023157"/>
    </source>
</evidence>
<dbReference type="GO" id="GO:0031638">
    <property type="term" value="P:zymogen activation"/>
    <property type="evidence" value="ECO:0007669"/>
    <property type="project" value="TreeGrafter"/>
</dbReference>
<keyword evidence="4" id="KW-0677">Repeat</keyword>
<evidence type="ECO:0000256" key="4">
    <source>
        <dbReference type="ARBA" id="ARBA00022737"/>
    </source>
</evidence>
<feature type="chain" id="PRO_5044715899" description="SRCR domain-containing protein" evidence="8">
    <location>
        <begin position="19"/>
        <end position="254"/>
    </location>
</feature>
<feature type="signal peptide" evidence="8">
    <location>
        <begin position="1"/>
        <end position="18"/>
    </location>
</feature>
<dbReference type="InterPro" id="IPR036772">
    <property type="entry name" value="SRCR-like_dom_sf"/>
</dbReference>
<keyword evidence="2" id="KW-0964">Secreted</keyword>
<dbReference type="Pfam" id="PF00530">
    <property type="entry name" value="SRCR"/>
    <property type="match status" value="2"/>
</dbReference>
<dbReference type="PRINTS" id="PR00258">
    <property type="entry name" value="SPERACTRCPTR"/>
</dbReference>
<protein>
    <recommendedName>
        <fullName evidence="9">SRCR domain-containing protein</fullName>
    </recommendedName>
</protein>
<keyword evidence="11" id="KW-1185">Reference proteome</keyword>
<evidence type="ECO:0000259" key="9">
    <source>
        <dbReference type="PROSITE" id="PS50287"/>
    </source>
</evidence>
<accession>A0AAV7DNU4</accession>
<dbReference type="SMART" id="SM00202">
    <property type="entry name" value="SR"/>
    <property type="match status" value="2"/>
</dbReference>
<evidence type="ECO:0000256" key="2">
    <source>
        <dbReference type="ARBA" id="ARBA00022525"/>
    </source>
</evidence>
<keyword evidence="6" id="KW-0325">Glycoprotein</keyword>
<organism evidence="10 11">
    <name type="scientific">Engystomops pustulosus</name>
    <name type="common">Tungara frog</name>
    <name type="synonym">Physalaemus pustulosus</name>
    <dbReference type="NCBI Taxonomy" id="76066"/>
    <lineage>
        <taxon>Eukaryota</taxon>
        <taxon>Metazoa</taxon>
        <taxon>Chordata</taxon>
        <taxon>Craniata</taxon>
        <taxon>Vertebrata</taxon>
        <taxon>Euteleostomi</taxon>
        <taxon>Amphibia</taxon>
        <taxon>Batrachia</taxon>
        <taxon>Anura</taxon>
        <taxon>Neobatrachia</taxon>
        <taxon>Hyloidea</taxon>
        <taxon>Leptodactylidae</taxon>
        <taxon>Leiuperinae</taxon>
        <taxon>Engystomops</taxon>
    </lineage>
</organism>
<feature type="domain" description="SRCR" evidence="9">
    <location>
        <begin position="129"/>
        <end position="230"/>
    </location>
</feature>
<evidence type="ECO:0000256" key="8">
    <source>
        <dbReference type="SAM" id="SignalP"/>
    </source>
</evidence>
<dbReference type="FunFam" id="3.10.250.10:FF:000006">
    <property type="entry name" value="neurotrypsin isoform X2"/>
    <property type="match status" value="1"/>
</dbReference>
<feature type="domain" description="SRCR" evidence="9">
    <location>
        <begin position="24"/>
        <end position="124"/>
    </location>
</feature>
<dbReference type="AlphaFoldDB" id="A0AAV7DNU4"/>
<dbReference type="PROSITE" id="PS50287">
    <property type="entry name" value="SRCR_2"/>
    <property type="match status" value="2"/>
</dbReference>
<dbReference type="FunFam" id="3.10.250.10:FF:000002">
    <property type="entry name" value="Scavenger receptor cysteine-rich type 1 protein M130"/>
    <property type="match status" value="1"/>
</dbReference>
<dbReference type="InterPro" id="IPR001190">
    <property type="entry name" value="SRCR"/>
</dbReference>
<comment type="caution">
    <text evidence="10">The sequence shown here is derived from an EMBL/GenBank/DDBJ whole genome shotgun (WGS) entry which is preliminary data.</text>
</comment>
<comment type="subcellular location">
    <subcellularLocation>
        <location evidence="1">Secreted</location>
    </subcellularLocation>
</comment>
<dbReference type="Proteomes" id="UP000824782">
    <property type="component" value="Unassembled WGS sequence"/>
</dbReference>
<evidence type="ECO:0000256" key="1">
    <source>
        <dbReference type="ARBA" id="ARBA00004613"/>
    </source>
</evidence>
<evidence type="ECO:0000313" key="10">
    <source>
        <dbReference type="EMBL" id="KAG8599215.1"/>
    </source>
</evidence>
<evidence type="ECO:0000256" key="7">
    <source>
        <dbReference type="PROSITE-ProRule" id="PRU00196"/>
    </source>
</evidence>
<feature type="disulfide bond" evidence="7">
    <location>
        <begin position="199"/>
        <end position="209"/>
    </location>
</feature>
<dbReference type="PANTHER" id="PTHR48071:SF15">
    <property type="entry name" value="SRCR DOMAIN-CONTAINING PROTEIN"/>
    <property type="match status" value="1"/>
</dbReference>
<dbReference type="GO" id="GO:0005886">
    <property type="term" value="C:plasma membrane"/>
    <property type="evidence" value="ECO:0007669"/>
    <property type="project" value="TreeGrafter"/>
</dbReference>
<evidence type="ECO:0000313" key="11">
    <source>
        <dbReference type="Proteomes" id="UP000824782"/>
    </source>
</evidence>
<dbReference type="EMBL" id="WNYA01000001">
    <property type="protein sequence ID" value="KAG8599215.1"/>
    <property type="molecule type" value="Genomic_DNA"/>
</dbReference>
<dbReference type="PANTHER" id="PTHR48071">
    <property type="entry name" value="SRCR DOMAIN-CONTAINING PROTEIN"/>
    <property type="match status" value="1"/>
</dbReference>
<dbReference type="SUPFAM" id="SSF56487">
    <property type="entry name" value="SRCR-like"/>
    <property type="match status" value="2"/>
</dbReference>
<dbReference type="EMBL" id="WNYA01000001">
    <property type="protein sequence ID" value="KAG8599216.1"/>
    <property type="molecule type" value="Genomic_DNA"/>
</dbReference>
<feature type="disulfide bond" evidence="7">
    <location>
        <begin position="93"/>
        <end position="103"/>
    </location>
</feature>
<keyword evidence="5 7" id="KW-1015">Disulfide bond</keyword>
<keyword evidence="3 8" id="KW-0732">Signal</keyword>
<evidence type="ECO:0000256" key="3">
    <source>
        <dbReference type="ARBA" id="ARBA00022729"/>
    </source>
</evidence>
<gene>
    <name evidence="10" type="ORF">GDO81_002944</name>
</gene>
<dbReference type="GO" id="GO:0004252">
    <property type="term" value="F:serine-type endopeptidase activity"/>
    <property type="evidence" value="ECO:0007669"/>
    <property type="project" value="TreeGrafter"/>
</dbReference>